<dbReference type="Gene3D" id="3.30.420.10">
    <property type="entry name" value="Ribonuclease H-like superfamily/Ribonuclease H"/>
    <property type="match status" value="1"/>
</dbReference>
<evidence type="ECO:0000256" key="1">
    <source>
        <dbReference type="SAM" id="MobiDB-lite"/>
    </source>
</evidence>
<evidence type="ECO:0000313" key="3">
    <source>
        <dbReference type="Proteomes" id="UP000271974"/>
    </source>
</evidence>
<comment type="caution">
    <text evidence="2">The sequence shown here is derived from an EMBL/GenBank/DDBJ whole genome shotgun (WGS) entry which is preliminary data.</text>
</comment>
<evidence type="ECO:0000313" key="2">
    <source>
        <dbReference type="EMBL" id="RUS72420.1"/>
    </source>
</evidence>
<dbReference type="Proteomes" id="UP000271974">
    <property type="component" value="Unassembled WGS sequence"/>
</dbReference>
<dbReference type="InterPro" id="IPR036397">
    <property type="entry name" value="RNaseH_sf"/>
</dbReference>
<dbReference type="OrthoDB" id="6774133at2759"/>
<dbReference type="AlphaFoldDB" id="A0A3S1AUE4"/>
<feature type="region of interest" description="Disordered" evidence="1">
    <location>
        <begin position="123"/>
        <end position="151"/>
    </location>
</feature>
<sequence>MRCFKCHRFGHSKATCRRTAVCCRCSKGENAGKDYKAEPSCLNCNDPHAVDSKECPKWKDEENIQQYKVRHGGTFTQARAAVVVEPDPNLKRRTYAKATSVGAKTAQSAPPKGCAITCSAASPFGSSSPPPQWRLPIRGALPHSHPLPPISSPPLRVLNSNHRAATPTAAQSLSSENDSTGILISTSATAKEFLLKKKPLIPHLKYLKKKCQKAPNLIKTLCGTEWSKDETCVGAACHSSSADKCCGVSAEASIFTAEAVALCMALDTVFTSRKEKNVIFSDSLSLVKAKSGPSLRALLQNHLEKIETKYENKDNVKVRKPPPWEQYNVKFDTSLTEFEKGNTNALVLQKEFLNLKEQYNEYYEIYTDGSKQDHKVAAAFFLPDDPRDSVSARLRDHSSVFSAELEAILMGIKW</sequence>
<name>A0A3S1AUE4_ELYCH</name>
<dbReference type="EMBL" id="RQTK01001069">
    <property type="protein sequence ID" value="RUS72420.1"/>
    <property type="molecule type" value="Genomic_DNA"/>
</dbReference>
<protein>
    <submittedName>
        <fullName evidence="2">Uncharacterized protein</fullName>
    </submittedName>
</protein>
<dbReference type="GO" id="GO:0003676">
    <property type="term" value="F:nucleic acid binding"/>
    <property type="evidence" value="ECO:0007669"/>
    <property type="project" value="InterPro"/>
</dbReference>
<gene>
    <name evidence="2" type="ORF">EGW08_019813</name>
</gene>
<keyword evidence="3" id="KW-1185">Reference proteome</keyword>
<accession>A0A3S1AUE4</accession>
<organism evidence="2 3">
    <name type="scientific">Elysia chlorotica</name>
    <name type="common">Eastern emerald elysia</name>
    <name type="synonym">Sea slug</name>
    <dbReference type="NCBI Taxonomy" id="188477"/>
    <lineage>
        <taxon>Eukaryota</taxon>
        <taxon>Metazoa</taxon>
        <taxon>Spiralia</taxon>
        <taxon>Lophotrochozoa</taxon>
        <taxon>Mollusca</taxon>
        <taxon>Gastropoda</taxon>
        <taxon>Heterobranchia</taxon>
        <taxon>Euthyneura</taxon>
        <taxon>Panpulmonata</taxon>
        <taxon>Sacoglossa</taxon>
        <taxon>Placobranchoidea</taxon>
        <taxon>Plakobranchidae</taxon>
        <taxon>Elysia</taxon>
    </lineage>
</organism>
<proteinExistence type="predicted"/>
<reference evidence="2 3" key="1">
    <citation type="submission" date="2019-01" db="EMBL/GenBank/DDBJ databases">
        <title>A draft genome assembly of the solar-powered sea slug Elysia chlorotica.</title>
        <authorList>
            <person name="Cai H."/>
            <person name="Li Q."/>
            <person name="Fang X."/>
            <person name="Li J."/>
            <person name="Curtis N.E."/>
            <person name="Altenburger A."/>
            <person name="Shibata T."/>
            <person name="Feng M."/>
            <person name="Maeda T."/>
            <person name="Schwartz J.A."/>
            <person name="Shigenobu S."/>
            <person name="Lundholm N."/>
            <person name="Nishiyama T."/>
            <person name="Yang H."/>
            <person name="Hasebe M."/>
            <person name="Li S."/>
            <person name="Pierce S.K."/>
            <person name="Wang J."/>
        </authorList>
    </citation>
    <scope>NUCLEOTIDE SEQUENCE [LARGE SCALE GENOMIC DNA]</scope>
    <source>
        <strain evidence="2">EC2010</strain>
        <tissue evidence="2">Whole organism of an adult</tissue>
    </source>
</reference>